<keyword evidence="2" id="KW-1185">Reference proteome</keyword>
<comment type="caution">
    <text evidence="1">The sequence shown here is derived from an EMBL/GenBank/DDBJ whole genome shotgun (WGS) entry which is preliminary data.</text>
</comment>
<dbReference type="AlphaFoldDB" id="A0A2P6RH15"/>
<gene>
    <name evidence="1" type="ORF">RchiOBHm_Chr3g0494661</name>
</gene>
<evidence type="ECO:0000313" key="1">
    <source>
        <dbReference type="EMBL" id="PRQ45718.1"/>
    </source>
</evidence>
<organism evidence="1 2">
    <name type="scientific">Rosa chinensis</name>
    <name type="common">China rose</name>
    <dbReference type="NCBI Taxonomy" id="74649"/>
    <lineage>
        <taxon>Eukaryota</taxon>
        <taxon>Viridiplantae</taxon>
        <taxon>Streptophyta</taxon>
        <taxon>Embryophyta</taxon>
        <taxon>Tracheophyta</taxon>
        <taxon>Spermatophyta</taxon>
        <taxon>Magnoliopsida</taxon>
        <taxon>eudicotyledons</taxon>
        <taxon>Gunneridae</taxon>
        <taxon>Pentapetalae</taxon>
        <taxon>rosids</taxon>
        <taxon>fabids</taxon>
        <taxon>Rosales</taxon>
        <taxon>Rosaceae</taxon>
        <taxon>Rosoideae</taxon>
        <taxon>Rosoideae incertae sedis</taxon>
        <taxon>Rosa</taxon>
    </lineage>
</organism>
<reference evidence="1 2" key="1">
    <citation type="journal article" date="2018" name="Nat. Genet.">
        <title>The Rosa genome provides new insights in the design of modern roses.</title>
        <authorList>
            <person name="Bendahmane M."/>
        </authorList>
    </citation>
    <scope>NUCLEOTIDE SEQUENCE [LARGE SCALE GENOMIC DNA]</scope>
    <source>
        <strain evidence="2">cv. Old Blush</strain>
    </source>
</reference>
<accession>A0A2P6RH15</accession>
<protein>
    <submittedName>
        <fullName evidence="1">Uncharacterized protein</fullName>
    </submittedName>
</protein>
<evidence type="ECO:0000313" key="2">
    <source>
        <dbReference type="Proteomes" id="UP000238479"/>
    </source>
</evidence>
<dbReference type="Gramene" id="PRQ45718">
    <property type="protein sequence ID" value="PRQ45718"/>
    <property type="gene ID" value="RchiOBHm_Chr3g0494661"/>
</dbReference>
<name>A0A2P6RH15_ROSCH</name>
<dbReference type="EMBL" id="PDCK01000041">
    <property type="protein sequence ID" value="PRQ45718.1"/>
    <property type="molecule type" value="Genomic_DNA"/>
</dbReference>
<sequence>MYYIAQHHGYTSCVILGCNLSYNSFRLVLYDKITILDVPPNATPSTPKRTILENL</sequence>
<dbReference type="Proteomes" id="UP000238479">
    <property type="component" value="Chromosome 3"/>
</dbReference>
<proteinExistence type="predicted"/>